<dbReference type="Proteomes" id="UP000182658">
    <property type="component" value="Unassembled WGS sequence"/>
</dbReference>
<dbReference type="AlphaFoldDB" id="A0A1J7I8J0"/>
<feature type="domain" description="Clr5" evidence="2">
    <location>
        <begin position="1"/>
        <end position="53"/>
    </location>
</feature>
<evidence type="ECO:0000256" key="1">
    <source>
        <dbReference type="SAM" id="MobiDB-lite"/>
    </source>
</evidence>
<feature type="region of interest" description="Disordered" evidence="1">
    <location>
        <begin position="462"/>
        <end position="526"/>
    </location>
</feature>
<reference evidence="5 6" key="1">
    <citation type="submission" date="2016-10" db="EMBL/GenBank/DDBJ databases">
        <title>Draft genome sequence of Coniochaeta ligniaria NRRL30616, a lignocellulolytic fungus for bioabatement of inhibitors in plant biomass hydrolysates.</title>
        <authorList>
            <consortium name="DOE Joint Genome Institute"/>
            <person name="Jimenez D.J."/>
            <person name="Hector R.E."/>
            <person name="Riley R."/>
            <person name="Sun H."/>
            <person name="Grigoriev I.V."/>
            <person name="Van Elsas J.D."/>
            <person name="Nichols N.N."/>
        </authorList>
    </citation>
    <scope>NUCLEOTIDE SEQUENCE [LARGE SCALE GENOMIC DNA]</scope>
    <source>
        <strain evidence="5 6">NRRL 30616</strain>
    </source>
</reference>
<dbReference type="InterPro" id="IPR057940">
    <property type="entry name" value="Tri-helical_dom"/>
</dbReference>
<name>A0A1J7I8J0_9PEZI</name>
<dbReference type="Pfam" id="PF14420">
    <property type="entry name" value="Clr5"/>
    <property type="match status" value="1"/>
</dbReference>
<feature type="region of interest" description="Disordered" evidence="1">
    <location>
        <begin position="545"/>
        <end position="611"/>
    </location>
</feature>
<feature type="domain" description="Tri-helical" evidence="3">
    <location>
        <begin position="314"/>
        <end position="400"/>
    </location>
</feature>
<dbReference type="PANTHER" id="PTHR38788:SF5">
    <property type="entry name" value="CLR5 DOMAIN-CONTAINING PROTEIN"/>
    <property type="match status" value="1"/>
</dbReference>
<accession>A0A1J7I8J0</accession>
<feature type="compositionally biased region" description="Basic residues" evidence="1">
    <location>
        <begin position="517"/>
        <end position="526"/>
    </location>
</feature>
<feature type="compositionally biased region" description="Low complexity" evidence="1">
    <location>
        <begin position="597"/>
        <end position="611"/>
    </location>
</feature>
<dbReference type="OrthoDB" id="4115389at2759"/>
<keyword evidence="6" id="KW-1185">Reference proteome</keyword>
<evidence type="ECO:0000313" key="5">
    <source>
        <dbReference type="EMBL" id="OIW23959.1"/>
    </source>
</evidence>
<feature type="region of interest" description="Disordered" evidence="1">
    <location>
        <begin position="409"/>
        <end position="439"/>
    </location>
</feature>
<feature type="compositionally biased region" description="Basic residues" evidence="1">
    <location>
        <begin position="491"/>
        <end position="501"/>
    </location>
</feature>
<sequence length="734" mass="80971">MTYDWDPYKEICYRMYVEEKKSLRQLHAFLKDNHNFKPSLRGLHHRVRQWNFPSKHNPAYKNEALVARIRELWETNHQVRDMISILLEEGFEVQEREINRIRQKNGWLLRVHSAALKEKCPAPHGSLPEEESADEGEEDDGEDEASATPNFGEGTPGGLPDFDFTQAEAEAFQEARRRAIAADAEEKRVTKKRRRWLKARAGLPADPPGPPRFPSELSLSECKAALSLDPASYKDVRAKFRRICEEEGVVKKTIAGPHKWEAIKLQLVRESMHLRGIFWDNLNMEQKNLALDLICCDVTKNIRQEGTRMLLHEARNILGLNPKLGRDVRRDFHMILAADHFVGKIVAGEEHWNELVEKWLRESEAMQPIAASLDSLDPSFAQKKKAIEVVARDSMKRFRDADLRGVLPNILEYDPNRQDDQQDAPGETDHEPVGDSTVMDMSAFDDTFGADEAAQIAAQLSMEATTETHAESSNPAIPADSQGAADTPAPPKRKRGRPRKHPYPEAPPEDAASGPPVKKRAGRKSTRIPQEQALAIYAHSQARFLPPDATSGQGSSASAEPEVTSNLATPSQPGIVHQPQFTPTPAPVSAPVPSPSHAPVSVTSSSSTTPSRVQAQAQVQAQARARAAAAAASPAQRTTTAIYFRLQPTSTVTGVPSMWIATLASRSVEELRSKAVAKSPGPAVCVVVEGIVKDGMGGEVPLPIPGDTELGAYLEHMQEMRAPPTFSVELVGAP</sequence>
<feature type="domain" description="Tri-helical" evidence="3">
    <location>
        <begin position="222"/>
        <end position="304"/>
    </location>
</feature>
<feature type="compositionally biased region" description="Polar residues" evidence="1">
    <location>
        <begin position="462"/>
        <end position="475"/>
    </location>
</feature>
<dbReference type="EMBL" id="KV875105">
    <property type="protein sequence ID" value="OIW23959.1"/>
    <property type="molecule type" value="Genomic_DNA"/>
</dbReference>
<feature type="compositionally biased region" description="Acidic residues" evidence="1">
    <location>
        <begin position="128"/>
        <end position="145"/>
    </location>
</feature>
<dbReference type="InParanoid" id="A0A1J7I8J0"/>
<dbReference type="InterPro" id="IPR056669">
    <property type="entry name" value="DUF7767"/>
</dbReference>
<dbReference type="PANTHER" id="PTHR38788">
    <property type="entry name" value="CLR5 DOMAIN-CONTAINING PROTEIN"/>
    <property type="match status" value="1"/>
</dbReference>
<protein>
    <submittedName>
        <fullName evidence="5">Uncharacterized protein</fullName>
    </submittedName>
</protein>
<evidence type="ECO:0000259" key="2">
    <source>
        <dbReference type="Pfam" id="PF14420"/>
    </source>
</evidence>
<dbReference type="Pfam" id="PF24962">
    <property type="entry name" value="DUF7767"/>
    <property type="match status" value="1"/>
</dbReference>
<feature type="compositionally biased region" description="Pro residues" evidence="1">
    <location>
        <begin position="582"/>
        <end position="596"/>
    </location>
</feature>
<evidence type="ECO:0000313" key="6">
    <source>
        <dbReference type="Proteomes" id="UP000182658"/>
    </source>
</evidence>
<dbReference type="InterPro" id="IPR025676">
    <property type="entry name" value="Clr5_dom"/>
</dbReference>
<feature type="compositionally biased region" description="Polar residues" evidence="1">
    <location>
        <begin position="550"/>
        <end position="572"/>
    </location>
</feature>
<feature type="domain" description="DUF7767" evidence="4">
    <location>
        <begin position="637"/>
        <end position="731"/>
    </location>
</feature>
<gene>
    <name evidence="5" type="ORF">CONLIGDRAFT_649280</name>
</gene>
<feature type="region of interest" description="Disordered" evidence="1">
    <location>
        <begin position="119"/>
        <end position="163"/>
    </location>
</feature>
<organism evidence="5 6">
    <name type="scientific">Coniochaeta ligniaria NRRL 30616</name>
    <dbReference type="NCBI Taxonomy" id="1408157"/>
    <lineage>
        <taxon>Eukaryota</taxon>
        <taxon>Fungi</taxon>
        <taxon>Dikarya</taxon>
        <taxon>Ascomycota</taxon>
        <taxon>Pezizomycotina</taxon>
        <taxon>Sordariomycetes</taxon>
        <taxon>Sordariomycetidae</taxon>
        <taxon>Coniochaetales</taxon>
        <taxon>Coniochaetaceae</taxon>
        <taxon>Coniochaeta</taxon>
    </lineage>
</organism>
<dbReference type="STRING" id="1408157.A0A1J7I8J0"/>
<proteinExistence type="predicted"/>
<evidence type="ECO:0000259" key="3">
    <source>
        <dbReference type="Pfam" id="PF24465"/>
    </source>
</evidence>
<dbReference type="Pfam" id="PF24465">
    <property type="entry name" value="Tri-helical"/>
    <property type="match status" value="2"/>
</dbReference>
<evidence type="ECO:0000259" key="4">
    <source>
        <dbReference type="Pfam" id="PF24962"/>
    </source>
</evidence>